<dbReference type="PANTHER" id="PTHR10890">
    <property type="entry name" value="CYSTEINYL-TRNA SYNTHETASE"/>
    <property type="match status" value="1"/>
</dbReference>
<dbReference type="KEGG" id="ntg:NSCAC_0539"/>
<dbReference type="InterPro" id="IPR015273">
    <property type="entry name" value="Cys-tRNA-synt_Ia_DALR"/>
</dbReference>
<dbReference type="PANTHER" id="PTHR10890:SF3">
    <property type="entry name" value="CYSTEINE--TRNA LIGASE, CYTOPLASMIC"/>
    <property type="match status" value="1"/>
</dbReference>
<proteinExistence type="inferred from homology"/>
<feature type="binding site" evidence="12">
    <location>
        <position position="238"/>
    </location>
    <ligand>
        <name>Zn(2+)</name>
        <dbReference type="ChEBI" id="CHEBI:29105"/>
    </ligand>
</feature>
<dbReference type="HAMAP" id="MF_00041">
    <property type="entry name" value="Cys_tRNA_synth"/>
    <property type="match status" value="1"/>
</dbReference>
<comment type="subunit">
    <text evidence="3 12">Monomer.</text>
</comment>
<feature type="binding site" evidence="12">
    <location>
        <position position="28"/>
    </location>
    <ligand>
        <name>Zn(2+)</name>
        <dbReference type="ChEBI" id="CHEBI:29105"/>
    </ligand>
</feature>
<evidence type="ECO:0000313" key="15">
    <source>
        <dbReference type="Proteomes" id="UP000516072"/>
    </source>
</evidence>
<dbReference type="NCBIfam" id="TIGR00435">
    <property type="entry name" value="cysS"/>
    <property type="match status" value="1"/>
</dbReference>
<keyword evidence="15" id="KW-1185">Reference proteome</keyword>
<dbReference type="CDD" id="cd00672">
    <property type="entry name" value="CysRS_core"/>
    <property type="match status" value="1"/>
</dbReference>
<feature type="binding site" evidence="12">
    <location>
        <position position="234"/>
    </location>
    <ligand>
        <name>Zn(2+)</name>
        <dbReference type="ChEBI" id="CHEBI:29105"/>
    </ligand>
</feature>
<evidence type="ECO:0000256" key="9">
    <source>
        <dbReference type="ARBA" id="ARBA00022840"/>
    </source>
</evidence>
<dbReference type="GO" id="GO:0005524">
    <property type="term" value="F:ATP binding"/>
    <property type="evidence" value="ECO:0007669"/>
    <property type="project" value="UniProtKB-UniRule"/>
</dbReference>
<dbReference type="InterPro" id="IPR032678">
    <property type="entry name" value="tRNA-synt_1_cat_dom"/>
</dbReference>
<evidence type="ECO:0000256" key="4">
    <source>
        <dbReference type="ARBA" id="ARBA00022490"/>
    </source>
</evidence>
<dbReference type="GO" id="GO:0008270">
    <property type="term" value="F:zinc ion binding"/>
    <property type="evidence" value="ECO:0007669"/>
    <property type="project" value="UniProtKB-UniRule"/>
</dbReference>
<dbReference type="RefSeq" id="WP_197744886.1">
    <property type="nucleotide sequence ID" value="NZ_LR778175.1"/>
</dbReference>
<keyword evidence="8 12" id="KW-0862">Zinc</keyword>
<evidence type="ECO:0000256" key="6">
    <source>
        <dbReference type="ARBA" id="ARBA00022723"/>
    </source>
</evidence>
<comment type="catalytic activity">
    <reaction evidence="12">
        <text>tRNA(Cys) + L-cysteine + ATP = L-cysteinyl-tRNA(Cys) + AMP + diphosphate</text>
        <dbReference type="Rhea" id="RHEA:17773"/>
        <dbReference type="Rhea" id="RHEA-COMP:9661"/>
        <dbReference type="Rhea" id="RHEA-COMP:9679"/>
        <dbReference type="ChEBI" id="CHEBI:30616"/>
        <dbReference type="ChEBI" id="CHEBI:33019"/>
        <dbReference type="ChEBI" id="CHEBI:35235"/>
        <dbReference type="ChEBI" id="CHEBI:78442"/>
        <dbReference type="ChEBI" id="CHEBI:78517"/>
        <dbReference type="ChEBI" id="CHEBI:456215"/>
        <dbReference type="EC" id="6.1.1.16"/>
    </reaction>
</comment>
<feature type="binding site" evidence="12">
    <location>
        <position position="209"/>
    </location>
    <ligand>
        <name>Zn(2+)</name>
        <dbReference type="ChEBI" id="CHEBI:29105"/>
    </ligand>
</feature>
<sequence>MLHIYNSLTKKKEKFIPIEPGKVRIYVCGMTVYDKAHIGHARVMIVFDIVARYLRASGFEVNYVRNITDIDDKIIQRANENSESIQNLTARYIQALYKDSNELHIIPPNKEPKATEFIAEIITLIGQLLAKNYAYQGKNGDIYFDVHQFKSYGLLSGKQLEDLRAGERVEISADKKNPLDFVLWKMTKPNEPAWDSPWGLGRPGWHIECSAMSLHELGSPFDIHGGGQDLQFPHHENEIAQSEAATGHKFVNYWMHNGFVRINDEKMSKSLGNFFTIEEVLSYYHPEVLRYFILSSHYRSPLNYAESQLSMAKQALTGIYSTLRGVPTKKIENKPLSSLDHPLITRFRAAMDDDFNTPEALAVLNEAKRELNNAKYKDNVQQDELAKLLYLMGSTLGLLNSDPEEFLQSPIQAHGNQYVFVEPVLAKIEKMPAHAVQLLTNQEIEQLIQQRVEERKNKNWQEADRIRDILKEQNITIEDTATKTLWRRG</sequence>
<accession>A0A7G1Q8Q9</accession>
<dbReference type="SUPFAM" id="SSF52374">
    <property type="entry name" value="Nucleotidylyl transferase"/>
    <property type="match status" value="1"/>
</dbReference>
<evidence type="ECO:0000256" key="5">
    <source>
        <dbReference type="ARBA" id="ARBA00022598"/>
    </source>
</evidence>
<keyword evidence="10 12" id="KW-0648">Protein biosynthesis</keyword>
<comment type="subcellular location">
    <subcellularLocation>
        <location evidence="1 12">Cytoplasm</location>
    </subcellularLocation>
</comment>
<evidence type="ECO:0000256" key="8">
    <source>
        <dbReference type="ARBA" id="ARBA00022833"/>
    </source>
</evidence>
<gene>
    <name evidence="12 14" type="primary">cysS</name>
    <name evidence="14" type="ORF">NSCAC_0539</name>
</gene>
<dbReference type="EC" id="6.1.1.16" evidence="12"/>
<dbReference type="InterPro" id="IPR014729">
    <property type="entry name" value="Rossmann-like_a/b/a_fold"/>
</dbReference>
<dbReference type="SMART" id="SM00840">
    <property type="entry name" value="DALR_2"/>
    <property type="match status" value="1"/>
</dbReference>
<dbReference type="GO" id="GO:0004817">
    <property type="term" value="F:cysteine-tRNA ligase activity"/>
    <property type="evidence" value="ECO:0007669"/>
    <property type="project" value="UniProtKB-UniRule"/>
</dbReference>
<dbReference type="Pfam" id="PF01406">
    <property type="entry name" value="tRNA-synt_1e"/>
    <property type="match status" value="1"/>
</dbReference>
<feature type="short sequence motif" description="'HIGH' region" evidence="12">
    <location>
        <begin position="30"/>
        <end position="40"/>
    </location>
</feature>
<dbReference type="Gene3D" id="3.40.50.620">
    <property type="entry name" value="HUPs"/>
    <property type="match status" value="1"/>
</dbReference>
<dbReference type="InterPro" id="IPR009080">
    <property type="entry name" value="tRNAsynth_Ia_anticodon-bd"/>
</dbReference>
<keyword evidence="11 12" id="KW-0030">Aminoacyl-tRNA synthetase</keyword>
<dbReference type="Pfam" id="PF09190">
    <property type="entry name" value="DALR_2"/>
    <property type="match status" value="1"/>
</dbReference>
<dbReference type="AlphaFoldDB" id="A0A7G1Q8Q9"/>
<name>A0A7G1Q8Q9_9GAMM</name>
<dbReference type="EMBL" id="LR778175">
    <property type="protein sequence ID" value="CAB1275183.1"/>
    <property type="molecule type" value="Genomic_DNA"/>
</dbReference>
<dbReference type="CDD" id="cd07963">
    <property type="entry name" value="Anticodon_Ia_Cys"/>
    <property type="match status" value="1"/>
</dbReference>
<keyword evidence="6 12" id="KW-0479">Metal-binding</keyword>
<feature type="domain" description="Cysteinyl-tRNA synthetase class Ia DALR" evidence="13">
    <location>
        <begin position="346"/>
        <end position="407"/>
    </location>
</feature>
<evidence type="ECO:0000256" key="12">
    <source>
        <dbReference type="HAMAP-Rule" id="MF_00041"/>
    </source>
</evidence>
<dbReference type="Pfam" id="PF23493">
    <property type="entry name" value="CysS_C"/>
    <property type="match status" value="1"/>
</dbReference>
<keyword evidence="5 12" id="KW-0436">Ligase</keyword>
<organism evidence="14 15">
    <name type="scientific">Candidatus Nitrosacidococcus tergens</name>
    <dbReference type="NCBI Taxonomy" id="553981"/>
    <lineage>
        <taxon>Bacteria</taxon>
        <taxon>Pseudomonadati</taxon>
        <taxon>Pseudomonadota</taxon>
        <taxon>Gammaproteobacteria</taxon>
        <taxon>Chromatiales</taxon>
        <taxon>Chromatiaceae</taxon>
        <taxon>Candidatus Nitrosacidococcus</taxon>
    </lineage>
</organism>
<dbReference type="GO" id="GO:0006423">
    <property type="term" value="P:cysteinyl-tRNA aminoacylation"/>
    <property type="evidence" value="ECO:0007669"/>
    <property type="project" value="UniProtKB-UniRule"/>
</dbReference>
<evidence type="ECO:0000256" key="1">
    <source>
        <dbReference type="ARBA" id="ARBA00004496"/>
    </source>
</evidence>
<comment type="cofactor">
    <cofactor evidence="12">
        <name>Zn(2+)</name>
        <dbReference type="ChEBI" id="CHEBI:29105"/>
    </cofactor>
    <text evidence="12">Binds 1 zinc ion per subunit.</text>
</comment>
<feature type="short sequence motif" description="'KMSKS' region" evidence="12">
    <location>
        <begin position="266"/>
        <end position="270"/>
    </location>
</feature>
<protein>
    <recommendedName>
        <fullName evidence="12">Cysteine--tRNA ligase</fullName>
        <ecNumber evidence="12">6.1.1.16</ecNumber>
    </recommendedName>
    <alternativeName>
        <fullName evidence="12">Cysteinyl-tRNA synthetase</fullName>
        <shortName evidence="12">CysRS</shortName>
    </alternativeName>
</protein>
<keyword evidence="7 12" id="KW-0547">Nucleotide-binding</keyword>
<dbReference type="GO" id="GO:0005829">
    <property type="term" value="C:cytosol"/>
    <property type="evidence" value="ECO:0007669"/>
    <property type="project" value="TreeGrafter"/>
</dbReference>
<evidence type="ECO:0000256" key="11">
    <source>
        <dbReference type="ARBA" id="ARBA00023146"/>
    </source>
</evidence>
<evidence type="ECO:0000256" key="3">
    <source>
        <dbReference type="ARBA" id="ARBA00011245"/>
    </source>
</evidence>
<reference evidence="14 15" key="1">
    <citation type="submission" date="2020-03" db="EMBL/GenBank/DDBJ databases">
        <authorList>
            <person name="Picone N."/>
        </authorList>
    </citation>
    <scope>NUCLEOTIDE SEQUENCE [LARGE SCALE GENOMIC DNA]</scope>
    <source>
        <strain evidence="14">NSCAC1</strain>
    </source>
</reference>
<feature type="binding site" evidence="12">
    <location>
        <position position="269"/>
    </location>
    <ligand>
        <name>ATP</name>
        <dbReference type="ChEBI" id="CHEBI:30616"/>
    </ligand>
</feature>
<keyword evidence="9 12" id="KW-0067">ATP-binding</keyword>
<keyword evidence="4 12" id="KW-0963">Cytoplasm</keyword>
<dbReference type="InterPro" id="IPR015803">
    <property type="entry name" value="Cys-tRNA-ligase"/>
</dbReference>
<dbReference type="Gene3D" id="1.20.120.1910">
    <property type="entry name" value="Cysteine-tRNA ligase, C-terminal anti-codon recognition domain"/>
    <property type="match status" value="1"/>
</dbReference>
<dbReference type="SUPFAM" id="SSF47323">
    <property type="entry name" value="Anticodon-binding domain of a subclass of class I aminoacyl-tRNA synthetases"/>
    <property type="match status" value="1"/>
</dbReference>
<evidence type="ECO:0000256" key="2">
    <source>
        <dbReference type="ARBA" id="ARBA00005594"/>
    </source>
</evidence>
<dbReference type="InterPro" id="IPR024909">
    <property type="entry name" value="Cys-tRNA/MSH_ligase"/>
</dbReference>
<evidence type="ECO:0000256" key="7">
    <source>
        <dbReference type="ARBA" id="ARBA00022741"/>
    </source>
</evidence>
<comment type="similarity">
    <text evidence="2 12">Belongs to the class-I aminoacyl-tRNA synthetase family.</text>
</comment>
<dbReference type="InterPro" id="IPR056411">
    <property type="entry name" value="CysS_C"/>
</dbReference>
<dbReference type="Proteomes" id="UP000516072">
    <property type="component" value="Chromosome"/>
</dbReference>
<evidence type="ECO:0000259" key="13">
    <source>
        <dbReference type="SMART" id="SM00840"/>
    </source>
</evidence>
<evidence type="ECO:0000313" key="14">
    <source>
        <dbReference type="EMBL" id="CAB1275183.1"/>
    </source>
</evidence>
<dbReference type="PRINTS" id="PR00983">
    <property type="entry name" value="TRNASYNTHCYS"/>
</dbReference>
<evidence type="ECO:0000256" key="10">
    <source>
        <dbReference type="ARBA" id="ARBA00022917"/>
    </source>
</evidence>
<dbReference type="FunFam" id="3.40.50.620:FF:000009">
    <property type="entry name" value="Cysteine--tRNA ligase"/>
    <property type="match status" value="1"/>
</dbReference>